<dbReference type="InterPro" id="IPR029067">
    <property type="entry name" value="CDC48_domain_2-like_sf"/>
</dbReference>
<comment type="similarity">
    <text evidence="1">Belongs to the AAA ATPase family. CDC48 subfamily.</text>
</comment>
<dbReference type="SMART" id="SM01073">
    <property type="entry name" value="CDC48_N"/>
    <property type="match status" value="1"/>
</dbReference>
<feature type="domain" description="AAA+ ATPase" evidence="5">
    <location>
        <begin position="240"/>
        <end position="376"/>
    </location>
</feature>
<keyword evidence="3" id="KW-0547">Nucleotide-binding</keyword>
<dbReference type="InterPro" id="IPR004201">
    <property type="entry name" value="Cdc48_dom2"/>
</dbReference>
<protein>
    <submittedName>
        <fullName evidence="8">CDC48 family AAA ATPase</fullName>
    </submittedName>
</protein>
<dbReference type="InterPro" id="IPR003960">
    <property type="entry name" value="ATPase_AAA_CS"/>
</dbReference>
<dbReference type="InterPro" id="IPR003959">
    <property type="entry name" value="ATPase_AAA_core"/>
</dbReference>
<dbReference type="FunFam" id="1.10.8.60:FF:000038">
    <property type="entry name" value="spermatogenesis-associated protein 5-like protein 1"/>
    <property type="match status" value="1"/>
</dbReference>
<keyword evidence="2" id="KW-0677">Repeat</keyword>
<dbReference type="PANTHER" id="PTHR23077:SF171">
    <property type="entry name" value="NUCLEAR VALOSIN-CONTAINING PROTEIN-LIKE"/>
    <property type="match status" value="1"/>
</dbReference>
<dbReference type="PRINTS" id="PR00830">
    <property type="entry name" value="ENDOLAPTASE"/>
</dbReference>
<dbReference type="PROSITE" id="PS00674">
    <property type="entry name" value="AAA"/>
    <property type="match status" value="1"/>
</dbReference>
<accession>A0A832V152</accession>
<keyword evidence="4" id="KW-0067">ATP-binding</keyword>
<dbReference type="FunFam" id="2.40.40.20:FF:000007">
    <property type="entry name" value="AAA family ATPase"/>
    <property type="match status" value="1"/>
</dbReference>
<dbReference type="Gene3D" id="3.40.50.300">
    <property type="entry name" value="P-loop containing nucleotide triphosphate hydrolases"/>
    <property type="match status" value="2"/>
</dbReference>
<dbReference type="CDD" id="cd19511">
    <property type="entry name" value="RecA-like_CDC48_r2-like"/>
    <property type="match status" value="1"/>
</dbReference>
<dbReference type="Pfam" id="PF02359">
    <property type="entry name" value="CDC48_N"/>
    <property type="match status" value="1"/>
</dbReference>
<dbReference type="Gene3D" id="2.40.40.20">
    <property type="match status" value="1"/>
</dbReference>
<dbReference type="SUPFAM" id="SSF52540">
    <property type="entry name" value="P-loop containing nucleoside triphosphate hydrolases"/>
    <property type="match status" value="2"/>
</dbReference>
<evidence type="ECO:0000259" key="5">
    <source>
        <dbReference type="SMART" id="SM00382"/>
    </source>
</evidence>
<dbReference type="InterPro" id="IPR009010">
    <property type="entry name" value="Asp_de-COase-like_dom_sf"/>
</dbReference>
<dbReference type="SMART" id="SM00382">
    <property type="entry name" value="AAA"/>
    <property type="match status" value="2"/>
</dbReference>
<dbReference type="SMART" id="SM01072">
    <property type="entry name" value="CDC48_2"/>
    <property type="match status" value="1"/>
</dbReference>
<dbReference type="Pfam" id="PF00004">
    <property type="entry name" value="AAA"/>
    <property type="match status" value="2"/>
</dbReference>
<evidence type="ECO:0000256" key="1">
    <source>
        <dbReference type="ARBA" id="ARBA00009833"/>
    </source>
</evidence>
<evidence type="ECO:0000256" key="4">
    <source>
        <dbReference type="ARBA" id="ARBA00022840"/>
    </source>
</evidence>
<dbReference type="InterPro" id="IPR003338">
    <property type="entry name" value="CDC4_N-term_subdom"/>
</dbReference>
<dbReference type="Gene3D" id="3.10.330.10">
    <property type="match status" value="1"/>
</dbReference>
<evidence type="ECO:0000256" key="3">
    <source>
        <dbReference type="ARBA" id="ARBA00022741"/>
    </source>
</evidence>
<dbReference type="Pfam" id="PF02933">
    <property type="entry name" value="CDC48_2"/>
    <property type="match status" value="1"/>
</dbReference>
<dbReference type="SUPFAM" id="SSF50692">
    <property type="entry name" value="ADC-like"/>
    <property type="match status" value="1"/>
</dbReference>
<dbReference type="InterPro" id="IPR005938">
    <property type="entry name" value="AAA_ATPase_CDC48"/>
</dbReference>
<reference evidence="8 9" key="1">
    <citation type="journal article" name="Nat. Commun.">
        <title>Undinarchaeota illuminate DPANN phylogeny and the impact of gene transfer on archaeal evolution.</title>
        <authorList>
            <person name="Dombrowski N."/>
            <person name="Williams T.A."/>
            <person name="Sun J."/>
            <person name="Woodcroft B.J."/>
            <person name="Lee J.H."/>
            <person name="Minh B.Q."/>
            <person name="Rinke C."/>
            <person name="Spang A."/>
        </authorList>
    </citation>
    <scope>NUCLEOTIDE SEQUENCE [LARGE SCALE GENOMIC DNA]</scope>
    <source>
        <strain evidence="8">MAG_bin1129</strain>
    </source>
</reference>
<dbReference type="InterPro" id="IPR041569">
    <property type="entry name" value="AAA_lid_3"/>
</dbReference>
<dbReference type="GO" id="GO:0005524">
    <property type="term" value="F:ATP binding"/>
    <property type="evidence" value="ECO:0007669"/>
    <property type="project" value="UniProtKB-KW"/>
</dbReference>
<evidence type="ECO:0000313" key="9">
    <source>
        <dbReference type="Proteomes" id="UP000646946"/>
    </source>
</evidence>
<dbReference type="NCBIfam" id="TIGR01243">
    <property type="entry name" value="CDC48"/>
    <property type="match status" value="1"/>
</dbReference>
<dbReference type="PANTHER" id="PTHR23077">
    <property type="entry name" value="AAA-FAMILY ATPASE"/>
    <property type="match status" value="1"/>
</dbReference>
<dbReference type="InterPro" id="IPR050168">
    <property type="entry name" value="AAA_ATPase_domain"/>
</dbReference>
<dbReference type="Pfam" id="PF17862">
    <property type="entry name" value="AAA_lid_3"/>
    <property type="match status" value="2"/>
</dbReference>
<evidence type="ECO:0000256" key="2">
    <source>
        <dbReference type="ARBA" id="ARBA00022737"/>
    </source>
</evidence>
<dbReference type="CDD" id="cd19503">
    <property type="entry name" value="RecA-like_CDC48_NLV2_r1-like"/>
    <property type="match status" value="1"/>
</dbReference>
<keyword evidence="9" id="KW-1185">Reference proteome</keyword>
<dbReference type="SUPFAM" id="SSF54585">
    <property type="entry name" value="Cdc48 domain 2-like"/>
    <property type="match status" value="1"/>
</dbReference>
<dbReference type="Gene3D" id="1.10.8.60">
    <property type="match status" value="2"/>
</dbReference>
<comment type="caution">
    <text evidence="8">The sequence shown here is derived from an EMBL/GenBank/DDBJ whole genome shotgun (WGS) entry which is preliminary data.</text>
</comment>
<dbReference type="InterPro" id="IPR027417">
    <property type="entry name" value="P-loop_NTPase"/>
</dbReference>
<dbReference type="FunFam" id="1.10.8.60:FF:000057">
    <property type="entry name" value="AAA family ATPase, CDC48 subfamily"/>
    <property type="match status" value="1"/>
</dbReference>
<dbReference type="AlphaFoldDB" id="A0A832V152"/>
<dbReference type="EMBL" id="DVAB01000007">
    <property type="protein sequence ID" value="HIK00048.1"/>
    <property type="molecule type" value="Genomic_DNA"/>
</dbReference>
<feature type="domain" description="CDC48 N-terminal subdomain" evidence="7">
    <location>
        <begin position="8"/>
        <end position="92"/>
    </location>
</feature>
<proteinExistence type="inferred from homology"/>
<dbReference type="FunFam" id="3.40.50.300:FF:000012">
    <property type="entry name" value="Transitional endoplasmic reticulum ATPase"/>
    <property type="match status" value="1"/>
</dbReference>
<dbReference type="GO" id="GO:0005737">
    <property type="term" value="C:cytoplasm"/>
    <property type="evidence" value="ECO:0007669"/>
    <property type="project" value="UniProtKB-ARBA"/>
</dbReference>
<organism evidence="8 9">
    <name type="scientific">Candidatus Naiadarchaeum limnaeum</name>
    <dbReference type="NCBI Taxonomy" id="2756139"/>
    <lineage>
        <taxon>Archaea</taxon>
        <taxon>Candidatus Undinarchaeota</taxon>
        <taxon>Candidatus Undinarchaeia</taxon>
        <taxon>Candidatus Naiadarchaeales</taxon>
        <taxon>Candidatus Naiadarchaeaceae</taxon>
        <taxon>Candidatus Naiadarchaeum</taxon>
    </lineage>
</organism>
<evidence type="ECO:0000259" key="6">
    <source>
        <dbReference type="SMART" id="SM01072"/>
    </source>
</evidence>
<dbReference type="GO" id="GO:0016887">
    <property type="term" value="F:ATP hydrolysis activity"/>
    <property type="evidence" value="ECO:0007669"/>
    <property type="project" value="InterPro"/>
</dbReference>
<evidence type="ECO:0000259" key="7">
    <source>
        <dbReference type="SMART" id="SM01073"/>
    </source>
</evidence>
<evidence type="ECO:0000313" key="8">
    <source>
        <dbReference type="EMBL" id="HIK00048.1"/>
    </source>
</evidence>
<feature type="domain" description="CDC48" evidence="6">
    <location>
        <begin position="110"/>
        <end position="195"/>
    </location>
</feature>
<feature type="domain" description="AAA+ ATPase" evidence="5">
    <location>
        <begin position="514"/>
        <end position="651"/>
    </location>
</feature>
<sequence>MAEKQEIDLKVSRAMPEDAEKGIVRMDAKSMQTIGIVPGDIIEIEGGRVTVAVAAKAYPSDVGLGVIRMDGLLRRNAKSGIGEPVKIRKAEVKEAEKVVLAPAQKGVQVQIMGGGLEKSLMGRPVTKGDIISPIRARRKSSVDPFEDVFSAFEESFSPMFGFPGLKLMVVNTKPKGACVITDMTEIELSPQAVEVKELEKIPQVTYEDIGGLSDAISKVREMIELPLKHPELFEKLGVEPPKGVLLYGPPGTGKTLLAKAVANETNANFIAINGPEIMSKWYGESEKQLREVFEEAEKSAPSIIFIDEIDAIAPKREEVTGEVERRVVATLLSQMDGLKTRGKVVVIAASNRPEALDPALRRGGRFDREIEIGVPDRKGRKEVLQIHTRAMPLEPDVDLDEWADVTYGFVGADLEALCKEAAMATLRRILPKINIEEEGEIPRELLEELKVLKKDFKDAFKNVSPSAMREVLVEVPKVKWNDIGGLDELKQQLKEAVEWPLKNPKMFKKMGIKPPKGILLYGPPGTGKTLLAKAVANESDANFISVKGPEIFSKWVGESERAIRKIFGKAKQVAPCIVFFDELDAIAPIRGRDSGTHVTETVVNQLLTELDGLEELEGVVIIGASNRPDIIDPGLLRPGRFDRLLFTPVPEKESRLKIFKVHTKNMPLAKDVSIEKLAAETEEYVGADIEAICREAAMIALRKSGMKAEEVSMAEFKAAMDVVRPTMNEEMKTYYENVFKEFKRKAIAVPVERPKYLG</sequence>
<name>A0A832V152_9ARCH</name>
<gene>
    <name evidence="8" type="ORF">H1016_00730</name>
</gene>
<dbReference type="FunFam" id="3.40.50.300:FF:000018">
    <property type="entry name" value="Cell division control 48"/>
    <property type="match status" value="1"/>
</dbReference>
<dbReference type="Proteomes" id="UP000646946">
    <property type="component" value="Unassembled WGS sequence"/>
</dbReference>
<dbReference type="InterPro" id="IPR003593">
    <property type="entry name" value="AAA+_ATPase"/>
</dbReference>